<gene>
    <name evidence="2" type="ordered locus">MSMEI_5355</name>
</gene>
<reference evidence="2 3" key="2">
    <citation type="journal article" date="2009" name="Genome Res.">
        <title>Ortho-proteogenomics: multiple proteomes investigation through orthology and a new MS-based protocol.</title>
        <authorList>
            <person name="Gallien S."/>
            <person name="Perrodou E."/>
            <person name="Carapito C."/>
            <person name="Deshayes C."/>
            <person name="Reyrat J.M."/>
            <person name="Van Dorsselaer A."/>
            <person name="Poch O."/>
            <person name="Schaeffer C."/>
            <person name="Lecompte O."/>
        </authorList>
    </citation>
    <scope>NUCLEOTIDE SEQUENCE [LARGE SCALE GENOMIC DNA]</scope>
    <source>
        <strain evidence="3">ATCC 700084 / mc(2)155</strain>
    </source>
</reference>
<proteinExistence type="predicted"/>
<feature type="region of interest" description="Disordered" evidence="1">
    <location>
        <begin position="44"/>
        <end position="91"/>
    </location>
</feature>
<evidence type="ECO:0000256" key="1">
    <source>
        <dbReference type="SAM" id="MobiDB-lite"/>
    </source>
</evidence>
<name>I7GEA3_MYCS2</name>
<dbReference type="EMBL" id="CP001663">
    <property type="protein sequence ID" value="AFP41796.1"/>
    <property type="molecule type" value="Genomic_DNA"/>
</dbReference>
<dbReference type="Proteomes" id="UP000006158">
    <property type="component" value="Chromosome"/>
</dbReference>
<protein>
    <submittedName>
        <fullName evidence="2">Uncharacterized protein</fullName>
    </submittedName>
</protein>
<evidence type="ECO:0000313" key="3">
    <source>
        <dbReference type="Proteomes" id="UP000006158"/>
    </source>
</evidence>
<feature type="compositionally biased region" description="Basic and acidic residues" evidence="1">
    <location>
        <begin position="1"/>
        <end position="18"/>
    </location>
</feature>
<dbReference type="AlphaFoldDB" id="I7GEA3"/>
<feature type="compositionally biased region" description="Basic residues" evidence="1">
    <location>
        <begin position="52"/>
        <end position="65"/>
    </location>
</feature>
<dbReference type="KEGG" id="msg:MSMEI_5355"/>
<accession>I7GEA3</accession>
<evidence type="ECO:0000313" key="2">
    <source>
        <dbReference type="EMBL" id="AFP41796.1"/>
    </source>
</evidence>
<organism evidence="2 3">
    <name type="scientific">Mycolicibacterium smegmatis (strain ATCC 700084 / mc(2)155)</name>
    <name type="common">Mycobacterium smegmatis</name>
    <dbReference type="NCBI Taxonomy" id="246196"/>
    <lineage>
        <taxon>Bacteria</taxon>
        <taxon>Bacillati</taxon>
        <taxon>Actinomycetota</taxon>
        <taxon>Actinomycetes</taxon>
        <taxon>Mycobacteriales</taxon>
        <taxon>Mycobacteriaceae</taxon>
        <taxon>Mycolicibacterium</taxon>
    </lineage>
</organism>
<reference evidence="2 3" key="1">
    <citation type="journal article" date="2007" name="Genome Biol.">
        <title>Interrupted coding sequences in Mycobacterium smegmatis: authentic mutations or sequencing errors?</title>
        <authorList>
            <person name="Deshayes C."/>
            <person name="Perrodou E."/>
            <person name="Gallien S."/>
            <person name="Euphrasie D."/>
            <person name="Schaeffer C."/>
            <person name="Van-Dorsselaer A."/>
            <person name="Poch O."/>
            <person name="Lecompte O."/>
            <person name="Reyrat J.M."/>
        </authorList>
    </citation>
    <scope>NUCLEOTIDE SEQUENCE [LARGE SCALE GENOMIC DNA]</scope>
    <source>
        <strain evidence="3">ATCC 700084 / mc(2)155</strain>
    </source>
</reference>
<sequence>MPADVDDRGRTAENRDAEWQSSGGQWSMLAGHLLILAQIRAETDANAAGRRGERHSRRPRHKRTRVNPIDACPSPHVGHWDARTPQADAHA</sequence>
<feature type="region of interest" description="Disordered" evidence="1">
    <location>
        <begin position="1"/>
        <end position="24"/>
    </location>
</feature>
<dbReference type="PATRIC" id="fig|246196.56.peg.5479"/>